<feature type="transmembrane region" description="Helical" evidence="7">
    <location>
        <begin position="489"/>
        <end position="510"/>
    </location>
</feature>
<feature type="transmembrane region" description="Helical" evidence="7">
    <location>
        <begin position="330"/>
        <end position="355"/>
    </location>
</feature>
<organism evidence="8 9">
    <name type="scientific">Penicillium salamii</name>
    <dbReference type="NCBI Taxonomy" id="1612424"/>
    <lineage>
        <taxon>Eukaryota</taxon>
        <taxon>Fungi</taxon>
        <taxon>Dikarya</taxon>
        <taxon>Ascomycota</taxon>
        <taxon>Pezizomycotina</taxon>
        <taxon>Eurotiomycetes</taxon>
        <taxon>Eurotiomycetidae</taxon>
        <taxon>Eurotiales</taxon>
        <taxon>Aspergillaceae</taxon>
        <taxon>Penicillium</taxon>
    </lineage>
</organism>
<feature type="transmembrane region" description="Helical" evidence="7">
    <location>
        <begin position="141"/>
        <end position="161"/>
    </location>
</feature>
<evidence type="ECO:0000256" key="5">
    <source>
        <dbReference type="ARBA" id="ARBA00023136"/>
    </source>
</evidence>
<evidence type="ECO:0000256" key="4">
    <source>
        <dbReference type="ARBA" id="ARBA00022989"/>
    </source>
</evidence>
<dbReference type="PROSITE" id="PS50283">
    <property type="entry name" value="NA_SOLUT_SYMP_3"/>
    <property type="match status" value="1"/>
</dbReference>
<dbReference type="EMBL" id="CAJVPA010000111">
    <property type="protein sequence ID" value="CAG8343523.1"/>
    <property type="molecule type" value="Genomic_DNA"/>
</dbReference>
<feature type="transmembrane region" description="Helical" evidence="7">
    <location>
        <begin position="583"/>
        <end position="607"/>
    </location>
</feature>
<evidence type="ECO:0000313" key="9">
    <source>
        <dbReference type="Proteomes" id="UP001152646"/>
    </source>
</evidence>
<feature type="transmembrane region" description="Helical" evidence="7">
    <location>
        <begin position="552"/>
        <end position="571"/>
    </location>
</feature>
<dbReference type="GO" id="GO:0015204">
    <property type="term" value="F:urea transmembrane transporter activity"/>
    <property type="evidence" value="ECO:0007669"/>
    <property type="project" value="InterPro"/>
</dbReference>
<dbReference type="OrthoDB" id="6132759at2759"/>
<feature type="transmembrane region" description="Helical" evidence="7">
    <location>
        <begin position="421"/>
        <end position="443"/>
    </location>
</feature>
<dbReference type="Proteomes" id="UP001152646">
    <property type="component" value="Unassembled WGS sequence"/>
</dbReference>
<protein>
    <recommendedName>
        <fullName evidence="10">Sodium/solute symporter</fullName>
    </recommendedName>
</protein>
<dbReference type="AlphaFoldDB" id="A0A9W4IUE8"/>
<dbReference type="PANTHER" id="PTHR46154">
    <property type="match status" value="1"/>
</dbReference>
<evidence type="ECO:0000313" key="8">
    <source>
        <dbReference type="EMBL" id="CAG8343523.1"/>
    </source>
</evidence>
<feature type="transmembrane region" description="Helical" evidence="7">
    <location>
        <begin position="228"/>
        <end position="246"/>
    </location>
</feature>
<accession>A0A9W4IUE8</accession>
<dbReference type="Pfam" id="PF00474">
    <property type="entry name" value="SSF"/>
    <property type="match status" value="1"/>
</dbReference>
<feature type="transmembrane region" description="Helical" evidence="7">
    <location>
        <begin position="450"/>
        <end position="469"/>
    </location>
</feature>
<dbReference type="CDD" id="cd11476">
    <property type="entry name" value="SLC5sbd_DUR3"/>
    <property type="match status" value="1"/>
</dbReference>
<comment type="caution">
    <text evidence="8">The sequence shown here is derived from an EMBL/GenBank/DDBJ whole genome shotgun (WGS) entry which is preliminary data.</text>
</comment>
<dbReference type="InterPro" id="IPR001734">
    <property type="entry name" value="Na/solute_symporter"/>
</dbReference>
<proteinExistence type="inferred from homology"/>
<dbReference type="Gene3D" id="1.20.1730.10">
    <property type="entry name" value="Sodium/glucose cotransporter"/>
    <property type="match status" value="1"/>
</dbReference>
<feature type="transmembrane region" description="Helical" evidence="7">
    <location>
        <begin position="393"/>
        <end position="415"/>
    </location>
</feature>
<gene>
    <name evidence="8" type="ORF">PSALAMII_LOCUS2983</name>
</gene>
<name>A0A9W4IUE8_9EURO</name>
<evidence type="ECO:0000256" key="2">
    <source>
        <dbReference type="ARBA" id="ARBA00006434"/>
    </source>
</evidence>
<evidence type="ECO:0000256" key="1">
    <source>
        <dbReference type="ARBA" id="ARBA00004141"/>
    </source>
</evidence>
<dbReference type="GO" id="GO:0005886">
    <property type="term" value="C:plasma membrane"/>
    <property type="evidence" value="ECO:0007669"/>
    <property type="project" value="TreeGrafter"/>
</dbReference>
<evidence type="ECO:0000256" key="7">
    <source>
        <dbReference type="SAM" id="Phobius"/>
    </source>
</evidence>
<feature type="transmembrane region" description="Helical" evidence="7">
    <location>
        <begin position="105"/>
        <end position="129"/>
    </location>
</feature>
<feature type="transmembrane region" description="Helical" evidence="7">
    <location>
        <begin position="284"/>
        <end position="309"/>
    </location>
</feature>
<sequence>MMLVTKLLKSATGEDNANVETFIVADRKVRTGLIASAVVSSWLWSTMLLSTTLVAYQYGISGPFWYGAGCSPMIVCFAYLGIVCKKRVPNAHTVLEIIKYRYGTTAHVSFIFLAILNNLFNTINMILGAAATITSLTGMDIMASTFLLPVGVIIYTLMGGIKATFLTDYIHTLIILLLSCYLTTKALTNSEVSSIGGLYDLVQAAQPRHKVEGNLGGSLLTMSSQQGIFFGIILMVSNFGAVIVSLDSEIDGPDFIWPTDSSQMDAGYFTKAFAASPEAVVPGYVVGGICYFSIPWALGTVMGMTVLGLETSRAFPTFPRQMTNGEITGGLALPYGAMAIAGKGGAVATLLMTFMSVTSTLSAQVIAVSSIVSFDVYKTYCNPKSSNADLIRWSRIGVVIFGLIAAGLTAVFNHVGLDMGWTLYMIGIIVCPGMFPLILTILWKKQSQAAAIASAYLGMATGIGIWLGTAYKFYKVIDISTTGATLPCMYGTLGSALSPLLYSFMITMVAPQRFDWESMKGSQLVTGDDIVGYTGQEERPPRKIQKRVVRTALFWAMATFFGIWVLWPLPMYAAKFVMGRKLFIAWVTVSLIWLWITLIVIGVYPLWSGRDQIALIIHKFAASKM</sequence>
<keyword evidence="5 7" id="KW-0472">Membrane</keyword>
<feature type="transmembrane region" description="Helical" evidence="7">
    <location>
        <begin position="361"/>
        <end position="381"/>
    </location>
</feature>
<dbReference type="PANTHER" id="PTHR46154:SF1">
    <property type="entry name" value="ACTIVE TRANSPORTER, PUTATIVE (AFU_ORTHOLOGUE AFUA_1G17570)-RELATED"/>
    <property type="match status" value="1"/>
</dbReference>
<evidence type="ECO:0008006" key="10">
    <source>
        <dbReference type="Google" id="ProtNLM"/>
    </source>
</evidence>
<feature type="transmembrane region" description="Helical" evidence="7">
    <location>
        <begin position="33"/>
        <end position="58"/>
    </location>
</feature>
<dbReference type="InterPro" id="IPR038377">
    <property type="entry name" value="Na/Glc_symporter_sf"/>
</dbReference>
<reference evidence="8" key="1">
    <citation type="submission" date="2021-07" db="EMBL/GenBank/DDBJ databases">
        <authorList>
            <person name="Branca A.L. A."/>
        </authorList>
    </citation>
    <scope>NUCLEOTIDE SEQUENCE</scope>
</reference>
<keyword evidence="4 7" id="KW-1133">Transmembrane helix</keyword>
<evidence type="ECO:0000256" key="6">
    <source>
        <dbReference type="RuleBase" id="RU362091"/>
    </source>
</evidence>
<dbReference type="InterPro" id="IPR031155">
    <property type="entry name" value="DUR"/>
</dbReference>
<keyword evidence="3 7" id="KW-0812">Transmembrane</keyword>
<feature type="transmembrane region" description="Helical" evidence="7">
    <location>
        <begin position="64"/>
        <end position="84"/>
    </location>
</feature>
<evidence type="ECO:0000256" key="3">
    <source>
        <dbReference type="ARBA" id="ARBA00022692"/>
    </source>
</evidence>
<comment type="similarity">
    <text evidence="2 6">Belongs to the sodium:solute symporter (SSF) (TC 2.A.21) family.</text>
</comment>
<comment type="subcellular location">
    <subcellularLocation>
        <location evidence="1">Membrane</location>
        <topology evidence="1">Multi-pass membrane protein</topology>
    </subcellularLocation>
</comment>